<dbReference type="PANTHER" id="PTHR43609:SF1">
    <property type="entry name" value="ACETYL-COA HYDROLASE"/>
    <property type="match status" value="1"/>
</dbReference>
<dbReference type="InterPro" id="IPR046433">
    <property type="entry name" value="ActCoA_hydro"/>
</dbReference>
<dbReference type="InterPro" id="IPR038460">
    <property type="entry name" value="AcetylCoA_hyd_C_sf"/>
</dbReference>
<dbReference type="FunFam" id="3.40.1080.20:FF:000001">
    <property type="entry name" value="Acetyl-CoA hydrolase Ach1"/>
    <property type="match status" value="1"/>
</dbReference>
<protein>
    <submittedName>
        <fullName evidence="6">Acetyl-CoA hydrolase/transferase family protein</fullName>
    </submittedName>
</protein>
<comment type="caution">
    <text evidence="6">The sequence shown here is derived from an EMBL/GenBank/DDBJ whole genome shotgun (WGS) entry which is preliminary data.</text>
</comment>
<dbReference type="AlphaFoldDB" id="A0A7X1B195"/>
<feature type="binding site" evidence="3">
    <location>
        <position position="378"/>
    </location>
    <ligand>
        <name>CoA</name>
        <dbReference type="ChEBI" id="CHEBI:57287"/>
    </ligand>
</feature>
<proteinExistence type="inferred from homology"/>
<dbReference type="InterPro" id="IPR026888">
    <property type="entry name" value="AcetylCoA_hyd_C"/>
</dbReference>
<sequence length="500" mass="54382">MALKELTAEEAASLISHGDTIGFSGFTPAGAAKEIPTAIAEKAKKEHEAGRPFKIGVVTGASTGQSLDGELAEADAVSFRTPYQSNKSLRQSINAGKTHFFDMHLSQLPQNVRYGFLGKFSYAIVEACDVSEDGHIVLSTSVGASPTFCQYADKILVELNEFHPKALRGFHDIYEPLDPPHRRELPVYSCSDRVGTETIKVAPSKIAGVVRTNRPDEVGGFKEVCPITSKIGENVSNFLASELRKGAIPKDFLPIQSGVGNIANAILGALGQNPDIPAFEMYSEVIQDSVISLMEEERIRFGSATSLTLSPEVLARVYDNLDFFRSKVLLRPQELSNHPEIVRRLGIISINTAIETDIFGNVNSTHVMGNNLMNGIGGSGDFTRNAYLSVFTCPSVAKGSKISTIVPLVSHMDHSEHSVQVVITEQGVADLRGKDPVERARLIVENCAHPEYRDLLRGYFDSVKDGHTPQTLDCAFAMHQKFLKTGDMHGVEWALPGSQA</sequence>
<dbReference type="Proteomes" id="UP000525652">
    <property type="component" value="Unassembled WGS sequence"/>
</dbReference>
<dbReference type="EMBL" id="JACHVA010000132">
    <property type="protein sequence ID" value="MBC2603766.1"/>
    <property type="molecule type" value="Genomic_DNA"/>
</dbReference>
<organism evidence="6 7">
    <name type="scientific">Puniceicoccus vermicola</name>
    <dbReference type="NCBI Taxonomy" id="388746"/>
    <lineage>
        <taxon>Bacteria</taxon>
        <taxon>Pseudomonadati</taxon>
        <taxon>Verrucomicrobiota</taxon>
        <taxon>Opitutia</taxon>
        <taxon>Puniceicoccales</taxon>
        <taxon>Puniceicoccaceae</taxon>
        <taxon>Puniceicoccus</taxon>
    </lineage>
</organism>
<dbReference type="GO" id="GO:0003986">
    <property type="term" value="F:acetyl-CoA hydrolase activity"/>
    <property type="evidence" value="ECO:0007669"/>
    <property type="project" value="TreeGrafter"/>
</dbReference>
<feature type="domain" description="Acetyl-CoA hydrolase/transferase N-terminal" evidence="4">
    <location>
        <begin position="7"/>
        <end position="210"/>
    </location>
</feature>
<dbReference type="PANTHER" id="PTHR43609">
    <property type="entry name" value="ACETYL-COA HYDROLASE"/>
    <property type="match status" value="1"/>
</dbReference>
<dbReference type="InterPro" id="IPR037171">
    <property type="entry name" value="NagB/RpiA_transferase-like"/>
</dbReference>
<dbReference type="GO" id="GO:0006084">
    <property type="term" value="P:acetyl-CoA metabolic process"/>
    <property type="evidence" value="ECO:0007669"/>
    <property type="project" value="InterPro"/>
</dbReference>
<feature type="domain" description="Acetyl-CoA hydrolase/transferase C-terminal" evidence="5">
    <location>
        <begin position="316"/>
        <end position="457"/>
    </location>
</feature>
<keyword evidence="7" id="KW-1185">Reference proteome</keyword>
<dbReference type="Gene3D" id="3.40.1080.20">
    <property type="entry name" value="Acetyl-CoA hydrolase/transferase C-terminal domain"/>
    <property type="match status" value="1"/>
</dbReference>
<dbReference type="Pfam" id="PF02550">
    <property type="entry name" value="AcetylCoA_hydro"/>
    <property type="match status" value="1"/>
</dbReference>
<feature type="active site" description="5-glutamyl coenzyme A thioester intermediate" evidence="2">
    <location>
        <position position="284"/>
    </location>
</feature>
<dbReference type="NCBIfam" id="TIGR03458">
    <property type="entry name" value="YgfH_subfam"/>
    <property type="match status" value="1"/>
</dbReference>
<evidence type="ECO:0000256" key="3">
    <source>
        <dbReference type="PIRSR" id="PIRSR617821-2"/>
    </source>
</evidence>
<keyword evidence="6" id="KW-0808">Transferase</keyword>
<evidence type="ECO:0000259" key="5">
    <source>
        <dbReference type="Pfam" id="PF13336"/>
    </source>
</evidence>
<evidence type="ECO:0000256" key="1">
    <source>
        <dbReference type="ARBA" id="ARBA00009632"/>
    </source>
</evidence>
<feature type="binding site" evidence="3">
    <location>
        <position position="354"/>
    </location>
    <ligand>
        <name>CoA</name>
        <dbReference type="ChEBI" id="CHEBI:57287"/>
    </ligand>
</feature>
<feature type="binding site" evidence="3">
    <location>
        <position position="398"/>
    </location>
    <ligand>
        <name>CoA</name>
        <dbReference type="ChEBI" id="CHEBI:57287"/>
    </ligand>
</feature>
<dbReference type="Pfam" id="PF13336">
    <property type="entry name" value="AcetylCoA_hyd_C"/>
    <property type="match status" value="1"/>
</dbReference>
<dbReference type="InterPro" id="IPR017821">
    <property type="entry name" value="Succinate_CoA_transferase"/>
</dbReference>
<reference evidence="6 7" key="1">
    <citation type="submission" date="2020-07" db="EMBL/GenBank/DDBJ databases">
        <authorList>
            <person name="Feng X."/>
        </authorList>
    </citation>
    <scope>NUCLEOTIDE SEQUENCE [LARGE SCALE GENOMIC DNA]</scope>
    <source>
        <strain evidence="6 7">JCM14086</strain>
    </source>
</reference>
<comment type="similarity">
    <text evidence="1">Belongs to the acetyl-CoA hydrolase/transferase family.</text>
</comment>
<evidence type="ECO:0000256" key="2">
    <source>
        <dbReference type="PIRSR" id="PIRSR617821-1"/>
    </source>
</evidence>
<dbReference type="Gene3D" id="3.40.1080.10">
    <property type="entry name" value="Glutaconate Coenzyme A-transferase"/>
    <property type="match status" value="1"/>
</dbReference>
<name>A0A7X1B195_9BACT</name>
<accession>A0A7X1B195</accession>
<evidence type="ECO:0000259" key="4">
    <source>
        <dbReference type="Pfam" id="PF02550"/>
    </source>
</evidence>
<dbReference type="InterPro" id="IPR003702">
    <property type="entry name" value="ActCoA_hydro_N"/>
</dbReference>
<evidence type="ECO:0000313" key="6">
    <source>
        <dbReference type="EMBL" id="MBC2603766.1"/>
    </source>
</evidence>
<dbReference type="RefSeq" id="WP_185694386.1">
    <property type="nucleotide sequence ID" value="NZ_JACHVA010000132.1"/>
</dbReference>
<dbReference type="GO" id="GO:0008775">
    <property type="term" value="F:acetate CoA-transferase activity"/>
    <property type="evidence" value="ECO:0007669"/>
    <property type="project" value="InterPro"/>
</dbReference>
<dbReference type="GO" id="GO:0006083">
    <property type="term" value="P:acetate metabolic process"/>
    <property type="evidence" value="ECO:0007669"/>
    <property type="project" value="InterPro"/>
</dbReference>
<dbReference type="SUPFAM" id="SSF100950">
    <property type="entry name" value="NagB/RpiA/CoA transferase-like"/>
    <property type="match status" value="2"/>
</dbReference>
<keyword evidence="6" id="KW-0378">Hydrolase</keyword>
<evidence type="ECO:0000313" key="7">
    <source>
        <dbReference type="Proteomes" id="UP000525652"/>
    </source>
</evidence>
<feature type="binding site" evidence="3">
    <location>
        <position position="374"/>
    </location>
    <ligand>
        <name>CoA</name>
        <dbReference type="ChEBI" id="CHEBI:57287"/>
    </ligand>
</feature>
<gene>
    <name evidence="6" type="ORF">H5P30_18460</name>
</gene>